<dbReference type="Proteomes" id="UP000503441">
    <property type="component" value="Chromosome"/>
</dbReference>
<gene>
    <name evidence="2" type="ORF">G7066_05010</name>
</gene>
<feature type="domain" description="SpaA-like prealbumin fold" evidence="1">
    <location>
        <begin position="20"/>
        <end position="62"/>
    </location>
</feature>
<name>A0ABX6K330_9MICO</name>
<protein>
    <recommendedName>
        <fullName evidence="1">SpaA-like prealbumin fold domain-containing protein</fullName>
    </recommendedName>
</protein>
<keyword evidence="3" id="KW-1185">Reference proteome</keyword>
<dbReference type="InterPro" id="IPR041033">
    <property type="entry name" value="SpaA_PFL_dom_1"/>
</dbReference>
<proteinExistence type="predicted"/>
<organism evidence="2 3">
    <name type="scientific">Leucobacter coleopterorum</name>
    <dbReference type="NCBI Taxonomy" id="2714933"/>
    <lineage>
        <taxon>Bacteria</taxon>
        <taxon>Bacillati</taxon>
        <taxon>Actinomycetota</taxon>
        <taxon>Actinomycetes</taxon>
        <taxon>Micrococcales</taxon>
        <taxon>Microbacteriaceae</taxon>
        <taxon>Leucobacter</taxon>
    </lineage>
</organism>
<evidence type="ECO:0000313" key="2">
    <source>
        <dbReference type="EMBL" id="QIM19672.1"/>
    </source>
</evidence>
<sequence>MDCPANAHPNAAALATKGYTTTATSDNNGDAIASNLPLGVYLVTETIVPAGTTAGAPFLVTVP</sequence>
<reference evidence="2 3" key="1">
    <citation type="submission" date="2020-03" db="EMBL/GenBank/DDBJ databases">
        <title>Leucobacter sp. nov., isolated from beetles.</title>
        <authorList>
            <person name="Hyun D.-W."/>
            <person name="Bae J.-W."/>
        </authorList>
    </citation>
    <scope>NUCLEOTIDE SEQUENCE [LARGE SCALE GENOMIC DNA]</scope>
    <source>
        <strain evidence="2 3">HDW9A</strain>
    </source>
</reference>
<dbReference type="SUPFAM" id="SSF117074">
    <property type="entry name" value="Hypothetical protein PA1324"/>
    <property type="match status" value="1"/>
</dbReference>
<accession>A0ABX6K330</accession>
<dbReference type="Gene3D" id="2.60.40.10">
    <property type="entry name" value="Immunoglobulins"/>
    <property type="match status" value="1"/>
</dbReference>
<evidence type="ECO:0000259" key="1">
    <source>
        <dbReference type="Pfam" id="PF17802"/>
    </source>
</evidence>
<dbReference type="Pfam" id="PF17802">
    <property type="entry name" value="SpaA"/>
    <property type="match status" value="1"/>
</dbReference>
<dbReference type="InterPro" id="IPR013783">
    <property type="entry name" value="Ig-like_fold"/>
</dbReference>
<dbReference type="EMBL" id="CP049933">
    <property type="protein sequence ID" value="QIM19672.1"/>
    <property type="molecule type" value="Genomic_DNA"/>
</dbReference>
<dbReference type="RefSeq" id="WP_166331915.1">
    <property type="nucleotide sequence ID" value="NZ_CP049933.1"/>
</dbReference>
<evidence type="ECO:0000313" key="3">
    <source>
        <dbReference type="Proteomes" id="UP000503441"/>
    </source>
</evidence>